<gene>
    <name evidence="3" type="ORF">OSTLU_92062</name>
</gene>
<sequence length="280" mass="29259">VRDFAQTGTSWTFQGVAAPAKSSEASDAHALRVTPARANAAGSAFATSKQLVGGGFVAEFAFAITTPANVEVPCEGVDHAPATCSRRGGDGLAFVIQNADGRALGGGGGQIGYGGIVNCVAVEFDTFHDAHSRDPYHNHVAVMTRGAKAPALATHDAAIGTSVTVPNLSDGERHVVRVVYDPDFVPEDASHKSFRGGAYLLDLMRDYKHGLGTMKVFIDDLADPVLTVPINLAAFMDLDNGRAWVGFTAATGRSMQNHDVQSFSFRERVGGGFVPGVAVA</sequence>
<dbReference type="Proteomes" id="UP000001568">
    <property type="component" value="Chromosome 1"/>
</dbReference>
<dbReference type="STRING" id="436017.A4RQJ0"/>
<dbReference type="InterPro" id="IPR019825">
    <property type="entry name" value="Lectin_legB_Mn/Ca_BS"/>
</dbReference>
<dbReference type="InterPro" id="IPR001220">
    <property type="entry name" value="Legume_lectin_dom"/>
</dbReference>
<dbReference type="eggNOG" id="ENOG502QSWE">
    <property type="taxonomic scope" value="Eukaryota"/>
</dbReference>
<dbReference type="GeneID" id="4999891"/>
<dbReference type="EMBL" id="CP000581">
    <property type="protein sequence ID" value="ABO93689.1"/>
    <property type="molecule type" value="Genomic_DNA"/>
</dbReference>
<dbReference type="SUPFAM" id="SSF49899">
    <property type="entry name" value="Concanavalin A-like lectins/glucanases"/>
    <property type="match status" value="1"/>
</dbReference>
<dbReference type="InterPro" id="IPR013320">
    <property type="entry name" value="ConA-like_dom_sf"/>
</dbReference>
<dbReference type="PANTHER" id="PTHR12223">
    <property type="entry name" value="VESICULAR MANNOSE-BINDING LECTIN"/>
    <property type="match status" value="1"/>
</dbReference>
<keyword evidence="1" id="KW-0430">Lectin</keyword>
<evidence type="ECO:0000313" key="3">
    <source>
        <dbReference type="EMBL" id="ABO93689.1"/>
    </source>
</evidence>
<dbReference type="InterPro" id="IPR056573">
    <property type="entry name" value="Lectin_L-type_dom"/>
</dbReference>
<dbReference type="CDD" id="cd01951">
    <property type="entry name" value="lectin_L-type"/>
    <property type="match status" value="1"/>
</dbReference>
<dbReference type="OrthoDB" id="409136at2759"/>
<evidence type="ECO:0000313" key="4">
    <source>
        <dbReference type="Proteomes" id="UP000001568"/>
    </source>
</evidence>
<dbReference type="Gramene" id="ABO93689">
    <property type="protein sequence ID" value="ABO93689"/>
    <property type="gene ID" value="OSTLU_92062"/>
</dbReference>
<proteinExistence type="predicted"/>
<evidence type="ECO:0000256" key="1">
    <source>
        <dbReference type="ARBA" id="ARBA00022734"/>
    </source>
</evidence>
<feature type="domain" description="Legume lectin" evidence="2">
    <location>
        <begin position="29"/>
        <end position="181"/>
    </location>
</feature>
<accession>A4RQJ0</accession>
<dbReference type="OMA" id="SMYSATY"/>
<dbReference type="RefSeq" id="XP_001415397.1">
    <property type="nucleotide sequence ID" value="XM_001415360.1"/>
</dbReference>
<dbReference type="Gene3D" id="2.60.120.200">
    <property type="match status" value="1"/>
</dbReference>
<keyword evidence="4" id="KW-1185">Reference proteome</keyword>
<organism evidence="3 4">
    <name type="scientific">Ostreococcus lucimarinus (strain CCE9901)</name>
    <dbReference type="NCBI Taxonomy" id="436017"/>
    <lineage>
        <taxon>Eukaryota</taxon>
        <taxon>Viridiplantae</taxon>
        <taxon>Chlorophyta</taxon>
        <taxon>Mamiellophyceae</taxon>
        <taxon>Mamiellales</taxon>
        <taxon>Bathycoccaceae</taxon>
        <taxon>Ostreococcus</taxon>
    </lineage>
</organism>
<dbReference type="Pfam" id="PF00139">
    <property type="entry name" value="Lectin_legB"/>
    <property type="match status" value="1"/>
</dbReference>
<dbReference type="KEGG" id="olu:OSTLU_92062"/>
<name>A4RQJ0_OSTLU</name>
<evidence type="ECO:0000259" key="2">
    <source>
        <dbReference type="Pfam" id="PF00139"/>
    </source>
</evidence>
<reference evidence="3 4" key="1">
    <citation type="journal article" date="2007" name="Proc. Natl. Acad. Sci. U.S.A.">
        <title>The tiny eukaryote Ostreococcus provides genomic insights into the paradox of plankton speciation.</title>
        <authorList>
            <person name="Palenik B."/>
            <person name="Grimwood J."/>
            <person name="Aerts A."/>
            <person name="Rouze P."/>
            <person name="Salamov A."/>
            <person name="Putnam N."/>
            <person name="Dupont C."/>
            <person name="Jorgensen R."/>
            <person name="Derelle E."/>
            <person name="Rombauts S."/>
            <person name="Zhou K."/>
            <person name="Otillar R."/>
            <person name="Merchant S.S."/>
            <person name="Podell S."/>
            <person name="Gaasterland T."/>
            <person name="Napoli C."/>
            <person name="Gendler K."/>
            <person name="Manuell A."/>
            <person name="Tai V."/>
            <person name="Vallon O."/>
            <person name="Piganeau G."/>
            <person name="Jancek S."/>
            <person name="Heijde M."/>
            <person name="Jabbari K."/>
            <person name="Bowler C."/>
            <person name="Lohr M."/>
            <person name="Robbens S."/>
            <person name="Werner G."/>
            <person name="Dubchak I."/>
            <person name="Pazour G.J."/>
            <person name="Ren Q."/>
            <person name="Paulsen I."/>
            <person name="Delwiche C."/>
            <person name="Schmutz J."/>
            <person name="Rokhsar D."/>
            <person name="Van de Peer Y."/>
            <person name="Moreau H."/>
            <person name="Grigoriev I.V."/>
        </authorList>
    </citation>
    <scope>NUCLEOTIDE SEQUENCE [LARGE SCALE GENOMIC DNA]</scope>
    <source>
        <strain evidence="3 4">CCE9901</strain>
    </source>
</reference>
<feature type="non-terminal residue" evidence="3">
    <location>
        <position position="1"/>
    </location>
</feature>
<protein>
    <recommendedName>
        <fullName evidence="2">Legume lectin domain-containing protein</fullName>
    </recommendedName>
</protein>
<dbReference type="PANTHER" id="PTHR12223:SF19">
    <property type="entry name" value="LEGUME LECTIN DOMAIN-CONTAINING PROTEIN"/>
    <property type="match status" value="1"/>
</dbReference>
<dbReference type="HOGENOM" id="CLU_080899_0_0_1"/>
<dbReference type="AlphaFoldDB" id="A4RQJ0"/>
<dbReference type="PROSITE" id="PS00307">
    <property type="entry name" value="LECTIN_LEGUME_BETA"/>
    <property type="match status" value="1"/>
</dbReference>
<dbReference type="InterPro" id="IPR051136">
    <property type="entry name" value="Intracellular_Lectin-GPT"/>
</dbReference>
<dbReference type="GO" id="GO:0030246">
    <property type="term" value="F:carbohydrate binding"/>
    <property type="evidence" value="ECO:0007669"/>
    <property type="project" value="UniProtKB-KW"/>
</dbReference>